<dbReference type="AlphaFoldDB" id="A0A5Y1YE43"/>
<dbReference type="InterPro" id="IPR036237">
    <property type="entry name" value="Xyl_isomerase-like_sf"/>
</dbReference>
<dbReference type="Pfam" id="PF01261">
    <property type="entry name" value="AP_endonuc_2"/>
    <property type="match status" value="1"/>
</dbReference>
<dbReference type="PANTHER" id="PTHR12110">
    <property type="entry name" value="HYDROXYPYRUVATE ISOMERASE"/>
    <property type="match status" value="1"/>
</dbReference>
<feature type="domain" description="Xylose isomerase-like TIM barrel" evidence="1">
    <location>
        <begin position="30"/>
        <end position="249"/>
    </location>
</feature>
<organism evidence="2">
    <name type="scientific">Salmonella diarizonae</name>
    <dbReference type="NCBI Taxonomy" id="59204"/>
    <lineage>
        <taxon>Bacteria</taxon>
        <taxon>Pseudomonadati</taxon>
        <taxon>Pseudomonadota</taxon>
        <taxon>Gammaproteobacteria</taxon>
        <taxon>Enterobacterales</taxon>
        <taxon>Enterobacteriaceae</taxon>
        <taxon>Salmonella</taxon>
    </lineage>
</organism>
<dbReference type="InterPro" id="IPR050312">
    <property type="entry name" value="IolE/XylAMocC-like"/>
</dbReference>
<dbReference type="Proteomes" id="UP000839735">
    <property type="component" value="Unassembled WGS sequence"/>
</dbReference>
<evidence type="ECO:0000259" key="1">
    <source>
        <dbReference type="Pfam" id="PF01261"/>
    </source>
</evidence>
<name>A0A5Y1YE43_SALDZ</name>
<reference evidence="2" key="1">
    <citation type="submission" date="2018-08" db="EMBL/GenBank/DDBJ databases">
        <authorList>
            <person name="Ashton P.M."/>
            <person name="Dallman T."/>
            <person name="Nair S."/>
            <person name="De Pinna E."/>
            <person name="Peters T."/>
            <person name="Grant K."/>
        </authorList>
    </citation>
    <scope>NUCLEOTIDE SEQUENCE [LARGE SCALE GENOMIC DNA]</scope>
    <source>
        <strain evidence="2">294779</strain>
    </source>
</reference>
<evidence type="ECO:0000313" key="2">
    <source>
        <dbReference type="EMBL" id="ECC3917339.1"/>
    </source>
</evidence>
<keyword evidence="2" id="KW-0413">Isomerase</keyword>
<comment type="caution">
    <text evidence="2">The sequence shown here is derived from an EMBL/GenBank/DDBJ whole genome shotgun (WGS) entry which is preliminary data.</text>
</comment>
<dbReference type="Gene3D" id="3.20.20.150">
    <property type="entry name" value="Divalent-metal-dependent TIM barrel enzymes"/>
    <property type="match status" value="1"/>
</dbReference>
<sequence>MKIGLETESCHLFFQHGLMNIFDFIRRTWELGLDGVEINIIPDLNLHPELGCLSGDDDIYLQRVRRTIEYHGLYCEIDTRLTDPAHLERALYIAHKLNADVVRTYINKNEYSQHSMSQAVQDIRSVIPLLKKYRIKLGIENHEYETSDEIIDVIKQTDSPWVGAHCDIGNAMMAWEDPVEAVRKLAPYTCSTHFKDHIVCLHDDIPVVTGVPVGEGSIDTEECFRILVENSMVTRINIETCYPYASVFDREKGTGGVCSFSGAFEIKPPPFPAGMIKPLDYYYPHQISQEVLKQLLNAQGECVKKSAQALKKLRNKYCGE</sequence>
<dbReference type="PANTHER" id="PTHR12110:SF53">
    <property type="entry name" value="BLR5974 PROTEIN"/>
    <property type="match status" value="1"/>
</dbReference>
<proteinExistence type="predicted"/>
<protein>
    <submittedName>
        <fullName evidence="2">Sugar phosphate isomerase/epimerase</fullName>
    </submittedName>
</protein>
<dbReference type="SUPFAM" id="SSF51658">
    <property type="entry name" value="Xylose isomerase-like"/>
    <property type="match status" value="1"/>
</dbReference>
<dbReference type="EMBL" id="AAIBIC010000058">
    <property type="protein sequence ID" value="ECC3917339.1"/>
    <property type="molecule type" value="Genomic_DNA"/>
</dbReference>
<accession>A0A5Y1YE43</accession>
<gene>
    <name evidence="2" type="ORF">CTQ69_25975</name>
</gene>
<dbReference type="InterPro" id="IPR013022">
    <property type="entry name" value="Xyl_isomerase-like_TIM-brl"/>
</dbReference>
<dbReference type="GO" id="GO:0016853">
    <property type="term" value="F:isomerase activity"/>
    <property type="evidence" value="ECO:0007669"/>
    <property type="project" value="UniProtKB-KW"/>
</dbReference>